<dbReference type="Pfam" id="PF13475">
    <property type="entry name" value="DUF4116"/>
    <property type="match status" value="7"/>
</dbReference>
<dbReference type="SUPFAM" id="SSF56112">
    <property type="entry name" value="Protein kinase-like (PK-like)"/>
    <property type="match status" value="1"/>
</dbReference>
<evidence type="ECO:0000256" key="1">
    <source>
        <dbReference type="ARBA" id="ARBA00022679"/>
    </source>
</evidence>
<dbReference type="Pfam" id="PF00069">
    <property type="entry name" value="Pkinase"/>
    <property type="match status" value="1"/>
</dbReference>
<feature type="domain" description="Protein kinase" evidence="12">
    <location>
        <begin position="642"/>
        <end position="913"/>
    </location>
</feature>
<dbReference type="CDD" id="cd14014">
    <property type="entry name" value="STKc_PknB_like"/>
    <property type="match status" value="1"/>
</dbReference>
<evidence type="ECO:0000256" key="6">
    <source>
        <dbReference type="ARBA" id="ARBA00038999"/>
    </source>
</evidence>
<feature type="region of interest" description="Disordered" evidence="11">
    <location>
        <begin position="549"/>
        <end position="579"/>
    </location>
</feature>
<evidence type="ECO:0000256" key="8">
    <source>
        <dbReference type="ARBA" id="ARBA00049299"/>
    </source>
</evidence>
<dbReference type="GeneID" id="68099706"/>
<protein>
    <recommendedName>
        <fullName evidence="6">mitogen-activated protein kinase kinase</fullName>
        <ecNumber evidence="6">2.7.12.2</ecNumber>
    </recommendedName>
</protein>
<dbReference type="InterPro" id="IPR025197">
    <property type="entry name" value="DUF4116"/>
</dbReference>
<keyword evidence="2" id="KW-0547">Nucleotide-binding</keyword>
<evidence type="ECO:0000256" key="4">
    <source>
        <dbReference type="ARBA" id="ARBA00022840"/>
    </source>
</evidence>
<evidence type="ECO:0000313" key="14">
    <source>
        <dbReference type="Proteomes" id="UP000816034"/>
    </source>
</evidence>
<feature type="coiled-coil region" evidence="10">
    <location>
        <begin position="39"/>
        <end position="73"/>
    </location>
</feature>
<feature type="region of interest" description="Disordered" evidence="11">
    <location>
        <begin position="432"/>
        <end position="451"/>
    </location>
</feature>
<name>A0AA88H4S4_NAELO</name>
<dbReference type="SMART" id="SM00220">
    <property type="entry name" value="S_TKc"/>
    <property type="match status" value="1"/>
</dbReference>
<dbReference type="AlphaFoldDB" id="A0AA88H4S4"/>
<dbReference type="PROSITE" id="PS50011">
    <property type="entry name" value="PROTEIN_KINASE_DOM"/>
    <property type="match status" value="1"/>
</dbReference>
<reference evidence="13 14" key="1">
    <citation type="journal article" date="2018" name="BMC Genomics">
        <title>The genome of Naegleria lovaniensis, the basis for a comparative approach to unravel pathogenicity factors of the human pathogenic amoeba N. fowleri.</title>
        <authorList>
            <person name="Liechti N."/>
            <person name="Schurch N."/>
            <person name="Bruggmann R."/>
            <person name="Wittwer M."/>
        </authorList>
    </citation>
    <scope>NUCLEOTIDE SEQUENCE [LARGE SCALE GENOMIC DNA]</scope>
    <source>
        <strain evidence="13 14">ATCC 30569</strain>
    </source>
</reference>
<proteinExistence type="inferred from homology"/>
<dbReference type="InterPro" id="IPR008271">
    <property type="entry name" value="Ser/Thr_kinase_AS"/>
</dbReference>
<dbReference type="EMBL" id="PYSW02000002">
    <property type="protein sequence ID" value="KAG2393721.1"/>
    <property type="molecule type" value="Genomic_DNA"/>
</dbReference>
<comment type="catalytic activity">
    <reaction evidence="9">
        <text>L-tyrosyl-[protein] + ATP = O-phospho-L-tyrosyl-[protein] + ADP + H(+)</text>
        <dbReference type="Rhea" id="RHEA:10596"/>
        <dbReference type="Rhea" id="RHEA-COMP:10136"/>
        <dbReference type="Rhea" id="RHEA-COMP:20101"/>
        <dbReference type="ChEBI" id="CHEBI:15378"/>
        <dbReference type="ChEBI" id="CHEBI:30616"/>
        <dbReference type="ChEBI" id="CHEBI:46858"/>
        <dbReference type="ChEBI" id="CHEBI:61978"/>
        <dbReference type="ChEBI" id="CHEBI:456216"/>
        <dbReference type="EC" id="2.7.12.2"/>
    </reaction>
</comment>
<evidence type="ECO:0000256" key="9">
    <source>
        <dbReference type="ARBA" id="ARBA00051693"/>
    </source>
</evidence>
<evidence type="ECO:0000256" key="11">
    <source>
        <dbReference type="SAM" id="MobiDB-lite"/>
    </source>
</evidence>
<keyword evidence="4" id="KW-0067">ATP-binding</keyword>
<dbReference type="PROSITE" id="PS00108">
    <property type="entry name" value="PROTEIN_KINASE_ST"/>
    <property type="match status" value="1"/>
</dbReference>
<evidence type="ECO:0000256" key="5">
    <source>
        <dbReference type="ARBA" id="ARBA00038035"/>
    </source>
</evidence>
<gene>
    <name evidence="13" type="ORF">C9374_007252</name>
</gene>
<feature type="compositionally biased region" description="Polar residues" evidence="11">
    <location>
        <begin position="436"/>
        <end position="451"/>
    </location>
</feature>
<comment type="caution">
    <text evidence="13">The sequence shown here is derived from an EMBL/GenBank/DDBJ whole genome shotgun (WGS) entry which is preliminary data.</text>
</comment>
<dbReference type="PANTHER" id="PTHR48013">
    <property type="entry name" value="DUAL SPECIFICITY MITOGEN-ACTIVATED PROTEIN KINASE KINASE 5-RELATED"/>
    <property type="match status" value="1"/>
</dbReference>
<evidence type="ECO:0000313" key="13">
    <source>
        <dbReference type="EMBL" id="KAG2393721.1"/>
    </source>
</evidence>
<evidence type="ECO:0000256" key="2">
    <source>
        <dbReference type="ARBA" id="ARBA00022741"/>
    </source>
</evidence>
<accession>A0AA88H4S4</accession>
<dbReference type="GO" id="GO:0005524">
    <property type="term" value="F:ATP binding"/>
    <property type="evidence" value="ECO:0007669"/>
    <property type="project" value="UniProtKB-KW"/>
</dbReference>
<keyword evidence="10" id="KW-0175">Coiled coil</keyword>
<dbReference type="Proteomes" id="UP000816034">
    <property type="component" value="Unassembled WGS sequence"/>
</dbReference>
<organism evidence="13 14">
    <name type="scientific">Naegleria lovaniensis</name>
    <name type="common">Amoeba</name>
    <dbReference type="NCBI Taxonomy" id="51637"/>
    <lineage>
        <taxon>Eukaryota</taxon>
        <taxon>Discoba</taxon>
        <taxon>Heterolobosea</taxon>
        <taxon>Tetramitia</taxon>
        <taxon>Eutetramitia</taxon>
        <taxon>Vahlkampfiidae</taxon>
        <taxon>Naegleria</taxon>
    </lineage>
</organism>
<comment type="similarity">
    <text evidence="5">Belongs to the protein kinase superfamily. STE Ser/Thr protein kinase family. MAP kinase kinase subfamily.</text>
</comment>
<comment type="catalytic activity">
    <reaction evidence="7">
        <text>L-seryl-[protein] + ATP = O-phospho-L-seryl-[protein] + ADP + H(+)</text>
        <dbReference type="Rhea" id="RHEA:17989"/>
        <dbReference type="Rhea" id="RHEA-COMP:9863"/>
        <dbReference type="Rhea" id="RHEA-COMP:11604"/>
        <dbReference type="ChEBI" id="CHEBI:15378"/>
        <dbReference type="ChEBI" id="CHEBI:29999"/>
        <dbReference type="ChEBI" id="CHEBI:30616"/>
        <dbReference type="ChEBI" id="CHEBI:83421"/>
        <dbReference type="ChEBI" id="CHEBI:456216"/>
        <dbReference type="EC" id="2.7.12.2"/>
    </reaction>
</comment>
<evidence type="ECO:0000256" key="7">
    <source>
        <dbReference type="ARBA" id="ARBA00049014"/>
    </source>
</evidence>
<comment type="catalytic activity">
    <reaction evidence="8">
        <text>L-threonyl-[protein] + ATP = O-phospho-L-threonyl-[protein] + ADP + H(+)</text>
        <dbReference type="Rhea" id="RHEA:46608"/>
        <dbReference type="Rhea" id="RHEA-COMP:11060"/>
        <dbReference type="Rhea" id="RHEA-COMP:11605"/>
        <dbReference type="ChEBI" id="CHEBI:15378"/>
        <dbReference type="ChEBI" id="CHEBI:30013"/>
        <dbReference type="ChEBI" id="CHEBI:30616"/>
        <dbReference type="ChEBI" id="CHEBI:61977"/>
        <dbReference type="ChEBI" id="CHEBI:456216"/>
        <dbReference type="EC" id="2.7.12.2"/>
    </reaction>
</comment>
<dbReference type="InterPro" id="IPR011009">
    <property type="entry name" value="Kinase-like_dom_sf"/>
</dbReference>
<keyword evidence="14" id="KW-1185">Reference proteome</keyword>
<evidence type="ECO:0000256" key="10">
    <source>
        <dbReference type="SAM" id="Coils"/>
    </source>
</evidence>
<keyword evidence="3" id="KW-0418">Kinase</keyword>
<evidence type="ECO:0000256" key="3">
    <source>
        <dbReference type="ARBA" id="ARBA00022777"/>
    </source>
</evidence>
<keyword evidence="1" id="KW-0808">Transferase</keyword>
<sequence length="913" mass="103617">MVLEKSKQKSSTLKYATEELKKNKEIVIEAVKQNGSTLIHAAEELKKDKEIVLEAVKQNGSALEYAAEELKKDKQFILEAVKQKSSTLIYAAEELKKDKEIVFEAVKQDGTALEYAAEELKKDKQFILEVVKQDGVALGYAAEELKKDKEIVFEAVKRNGISLEYAAKELKKDKEIVFEAVKQDGTALEYAAEELKKDKEIVLEAMKQNSYALMYAAEELKKDKQFILEVVKQDGIALGYAVEELKNDREIVLEAVKQNGSALMYAAEELKKDREIVFEAVNQDGTALEYAAERFKKDKEIIFKAVKQNGLALEYASERFKKDNILVLEAVKQNGFALIHAAEELKKDKDVVFEAVKQVTLNLASTKENNHHRISQELNDFISEDLAIDDSFKNEVDRIIDMSIQVCSQEVDKEKRYTLLNQKLFHEPQPTKLPEQMSSISQPTTMSPQPSNISQRLVIKLEDEFGTRMSRVTIDSNNLFLSLMEQVKNSFIQLQDQAMTLTYFDPTFGDMDVKNDHDVKDCLALFQDSSLENKNKFIKVHVTNRSHKLSSQHSIGSSNSTKDYSESTQSFQSHETKRSDTIHSFSSQHSMLPGSSFGIHSAKNVCNFESNDGNISTSTETLNSSPTFRELSIIDKYLKTKYEQIVFIDNGGFGNVYRVVDLKTKKCKALKQLQVDNPSTLNDAFKEALTMAKMKHVNIVQIYDAFIPNITSRVCIEMELMQGSLKSLFIDKKIRLSENILRQLTKQVCEALDWMFSEYGILHRDIKPGNILVRNFDVKEETIQVALGDFGLSKSIDLISTNGSQVGTLLFMAPELLHTNFQQRQYKENKSFSVGSDMFALGVTLFQLMSMNTTTVLSQYYEMGGNDIEKFILMKIPQPSPYSTEFVELVANMLKLNPLERILPKQAISKLMQ</sequence>
<dbReference type="PANTHER" id="PTHR48013:SF9">
    <property type="entry name" value="DUAL SPECIFICITY MITOGEN-ACTIVATED PROTEIN KINASE KINASE 5"/>
    <property type="match status" value="1"/>
</dbReference>
<dbReference type="RefSeq" id="XP_044555615.1">
    <property type="nucleotide sequence ID" value="XM_044697203.1"/>
</dbReference>
<dbReference type="InterPro" id="IPR000719">
    <property type="entry name" value="Prot_kinase_dom"/>
</dbReference>
<evidence type="ECO:0000259" key="12">
    <source>
        <dbReference type="PROSITE" id="PS50011"/>
    </source>
</evidence>
<dbReference type="Gene3D" id="1.10.510.10">
    <property type="entry name" value="Transferase(Phosphotransferase) domain 1"/>
    <property type="match status" value="1"/>
</dbReference>
<feature type="compositionally biased region" description="Polar residues" evidence="11">
    <location>
        <begin position="551"/>
        <end position="573"/>
    </location>
</feature>
<dbReference type="EC" id="2.7.12.2" evidence="6"/>
<dbReference type="GO" id="GO:0004708">
    <property type="term" value="F:MAP kinase kinase activity"/>
    <property type="evidence" value="ECO:0007669"/>
    <property type="project" value="UniProtKB-EC"/>
</dbReference>